<keyword evidence="6" id="KW-0812">Transmembrane</keyword>
<keyword evidence="12" id="KW-0325">Glycoprotein</keyword>
<evidence type="ECO:0000256" key="2">
    <source>
        <dbReference type="ARBA" id="ARBA00005964"/>
    </source>
</evidence>
<evidence type="ECO:0000256" key="8">
    <source>
        <dbReference type="ARBA" id="ARBA00022824"/>
    </source>
</evidence>
<dbReference type="GO" id="GO:0106435">
    <property type="term" value="F:carboxylesterase activity"/>
    <property type="evidence" value="ECO:0007669"/>
    <property type="project" value="UniProtKB-EC"/>
</dbReference>
<dbReference type="PANTHER" id="PTHR43142:SF12">
    <property type="entry name" value="CARBOXYLESTERASE TYPE B DOMAIN-CONTAINING PROTEIN-RELATED"/>
    <property type="match status" value="1"/>
</dbReference>
<dbReference type="Pfam" id="PF03901">
    <property type="entry name" value="Glyco_transf_22"/>
    <property type="match status" value="1"/>
</dbReference>
<dbReference type="EnsemblMetazoa" id="AALB010172-RA">
    <property type="protein sequence ID" value="AALB010172-PA"/>
    <property type="gene ID" value="AALB010172"/>
</dbReference>
<dbReference type="VEuPathDB" id="VectorBase:AALB010172"/>
<dbReference type="InterPro" id="IPR005599">
    <property type="entry name" value="GPI_mannosylTrfase"/>
</dbReference>
<evidence type="ECO:0000256" key="3">
    <source>
        <dbReference type="ARBA" id="ARBA00022487"/>
    </source>
</evidence>
<dbReference type="PANTHER" id="PTHR43142">
    <property type="entry name" value="CARBOXYLIC ESTER HYDROLASE"/>
    <property type="match status" value="1"/>
</dbReference>
<keyword evidence="5" id="KW-0808">Transferase</keyword>
<sequence>MASTVVWSTLLLSFLCGLLLPTDGATVQIRNLGSVTGSETVTARTAQKVLQFFNIPYAEPPVGQRRFREPIPLPAWSGVKDVSSPGRPCPQPGITDKLPPAELTSAIEDCLTLSVYTKNVTAKLPVMVYVHGGSFYLGKAADHPPNYLLERDIVLVAIQYRLGALGFLSTMTPTIPGNAAMLDILLALQWVQDHITDFGGDPSRVTIFGQSAGAGAISALLYSPRTSPHLFQQAILQSGGSTAAWTIDPNPLENAKEIAHYAGCDTLRPIEDMEKCLQELPVVMLLQALDKHSLDRMQHQGINNIGGCGMVVGGPSNFLPAAPFDLIRAGKVRQDIRLMAGVTKQDGSFMLTDVYDMLHGMGLIENRTFNQFELIDTVNRIFGIDEHAGALAGYEVESLFSEQDLASGNFTRLIDGLIDIAGTIVIKAPVLRDVQANVRYSKQPTFLYSFDYRGEHTRFGYGAPTEHYPFTGGAHHSDDNQYLFPYPPESSKLNAADTEMSETMVDLWTSFAINGVPSSSRGVPTWPPVSGPTGPYLHINKPATIGTNFYDEFTATVHERSAVGRALAPASGIVFAFLSVLLISVEPFAFTIVSVPRGAQRGTMQHKRIRFRIQIVFALLPLFGASVGAQNRDDPLVAIEGLGLVQGSIGYSAWTVRPFNQFFNIKYAVAPIGPLRFLAPVRVSPWPGVMNVSSPGRPCPQLGLNISADSLAEDCLSLSVFTHNTVSSRPHIPKVACAMGSSWTIIGQLCVALWLISQKFGVSGQQNTPIVVIDGLGSVQGARGRTAWTDREISKFHNIRYAEAPVGQQRFRAPIAIRPWSGVYNAALPGRPCPQLGQNNVTSGDMVTSEDCLTLSVYTHSTTGSRPVMVFIHGGAFSQGAASDYGPEYLLEKDIVLVVIQYRLGPLGFLSTGTANIPGNAAMLDMVMALEWVSQNIRFFGGDSSQVTVFGESAGGAAVSALLYSPLVRETLFSRAIIQSGSIFSPWATCRSPKEGAMDIARRVGCDRPAESMEDCLRSVPALSLMQAYNDHMIAQFNVTSYPDVAGACIVIGEASPFMPKHPKTFARNAISHVELIAGTTSQEGLMFWEAVYRYGLSYDPANIKTSWELFQLVETINDRFGSMSHDGSSTWYQLFNSYLTTEIDRANYTELLPALVDICGNLAIKAPVMQDVIRFAHANVGKVFLYSFDYSGTPSMYNFTASQDFQYPYPNNAFHADELFYLFPLGQRLNQPDTEMAKMMVDLWTSFATRGVPTAPLLTHSWDPVTHFNGPYLKINSECEKRINYFNEFTASIDKARHDRSAAPRCKTSPSQETARRSYDAVNLCCFPLYAGTLLEGSQNMQFKTIKPKDPSLVSYFILCFLRIVLVFVPQLGYLHPDEFFQSVEVVAGDEYGLEVTRSWEFNSTFPVRSMAVSYLGLKIPFACLRFLSMYTNYYLGINLRGSYVTLVFPRLLMVALSFVNDWSLYRICRSYGLQYQFRLLTLASSYVMLVYATHTFSNSIEMALCSLLLYIVSDCMIHSNTIIYQREFLEEKYRAAQRTVEKVRFYKLKMSLPSHSLNHCFLMATLCVVGVFNRPTFLLFGMPLVFHWMLRGMGTRTVSFTDFNMRIFIFVLSALPALIVCILIDSIYYGYLTLAELERQDVGINNFVVTPVNFIRYNIVSENTGQHGVHPFYTHLLINIPLLYNVLGVIAILSLLLMMYRFAANEYTSLPRAQSFVGLMLSAIFFPVICLSLINHQEARFLIPITVPLVLLHAPKLQAGLTSSYPFKVPSRLKDFLYHNVLGPSVSPKYLLKLWYTANVVLTLFYGFLHQGGVYQMADYFSRQVDIRSADVHLHLVTSHIYSMPQCFLGLPSTETLLISPDSGQKYRRKKQFFLYEYGSLELEQLYRKLKLLVDVCEMRSISSGQRYRLYLAIPSSLSEQLNDIFQNRTSALIKHSQVRAFYPHLSTEAMPKVFGQHPCGINTDVDELDDTCPIYARDDEQNPYGVARMLKQFSSVVHQFGLILYRIEVRRIK</sequence>
<keyword evidence="8" id="KW-0256">Endoplasmic reticulum</keyword>
<reference evidence="14" key="2">
    <citation type="submission" date="2022-08" db="UniProtKB">
        <authorList>
            <consortium name="EnsemblMetazoa"/>
        </authorList>
    </citation>
    <scope>IDENTIFICATION</scope>
    <source>
        <strain evidence="14">STECLA/ALBI9_A</strain>
    </source>
</reference>
<evidence type="ECO:0000259" key="13">
    <source>
        <dbReference type="Pfam" id="PF00135"/>
    </source>
</evidence>
<dbReference type="Gene3D" id="3.40.50.1820">
    <property type="entry name" value="alpha/beta hydrolase"/>
    <property type="match status" value="3"/>
</dbReference>
<evidence type="ECO:0000256" key="6">
    <source>
        <dbReference type="ARBA" id="ARBA00022692"/>
    </source>
</evidence>
<dbReference type="SUPFAM" id="SSF53474">
    <property type="entry name" value="alpha/beta-Hydrolases"/>
    <property type="match status" value="3"/>
</dbReference>
<keyword evidence="4" id="KW-0328">Glycosyltransferase</keyword>
<evidence type="ECO:0000256" key="7">
    <source>
        <dbReference type="ARBA" id="ARBA00022801"/>
    </source>
</evidence>
<keyword evidence="15" id="KW-1185">Reference proteome</keyword>
<proteinExistence type="inferred from homology"/>
<evidence type="ECO:0000256" key="5">
    <source>
        <dbReference type="ARBA" id="ARBA00022679"/>
    </source>
</evidence>
<dbReference type="VEuPathDB" id="VectorBase:AALB20_034370"/>
<dbReference type="InterPro" id="IPR019826">
    <property type="entry name" value="Carboxylesterase_B_AS"/>
</dbReference>
<evidence type="ECO:0000256" key="12">
    <source>
        <dbReference type="ARBA" id="ARBA00023180"/>
    </source>
</evidence>
<feature type="domain" description="Carboxylesterase type B" evidence="13">
    <location>
        <begin position="769"/>
        <end position="1283"/>
    </location>
</feature>
<reference evidence="14 15" key="1">
    <citation type="journal article" date="2017" name="G3 (Bethesda)">
        <title>The Physical Genome Mapping of Anopheles albimanus Corrected Scaffold Misassemblies and Identified Interarm Rearrangements in Genus Anopheles.</title>
        <authorList>
            <person name="Artemov G.N."/>
            <person name="Peery A.N."/>
            <person name="Jiang X."/>
            <person name="Tu Z."/>
            <person name="Stegniy V.N."/>
            <person name="Sharakhova M.V."/>
            <person name="Sharakhov I.V."/>
        </authorList>
    </citation>
    <scope>NUCLEOTIDE SEQUENCE [LARGE SCALE GENOMIC DNA]</scope>
    <source>
        <strain evidence="14 15">ALBI9_A</strain>
    </source>
</reference>
<dbReference type="InterPro" id="IPR002018">
    <property type="entry name" value="CarbesteraseB"/>
</dbReference>
<dbReference type="PROSITE" id="PS00122">
    <property type="entry name" value="CARBOXYLESTERASE_B_1"/>
    <property type="match status" value="2"/>
</dbReference>
<name>A0A182FUD7_ANOAL</name>
<comment type="subcellular location">
    <subcellularLocation>
        <location evidence="1">Endoplasmic reticulum membrane</location>
        <topology evidence="1">Multi-pass membrane protein</topology>
    </subcellularLocation>
</comment>
<feature type="domain" description="Carboxylesterase type B" evidence="13">
    <location>
        <begin position="634"/>
        <end position="724"/>
    </location>
</feature>
<evidence type="ECO:0000313" key="15">
    <source>
        <dbReference type="Proteomes" id="UP000069272"/>
    </source>
</evidence>
<keyword evidence="9" id="KW-1133">Transmembrane helix</keyword>
<dbReference type="STRING" id="7167.A0A182FUD7"/>
<feature type="domain" description="Carboxylesterase type B" evidence="13">
    <location>
        <begin position="25"/>
        <end position="550"/>
    </location>
</feature>
<accession>A0A182FUD7</accession>
<keyword evidence="10" id="KW-0472">Membrane</keyword>
<evidence type="ECO:0000256" key="4">
    <source>
        <dbReference type="ARBA" id="ARBA00022676"/>
    </source>
</evidence>
<evidence type="ECO:0000256" key="1">
    <source>
        <dbReference type="ARBA" id="ARBA00004477"/>
    </source>
</evidence>
<dbReference type="InterPro" id="IPR029058">
    <property type="entry name" value="AB_hydrolase_fold"/>
</dbReference>
<evidence type="ECO:0000256" key="9">
    <source>
        <dbReference type="ARBA" id="ARBA00022989"/>
    </source>
</evidence>
<evidence type="ECO:0000313" key="14">
    <source>
        <dbReference type="EnsemblMetazoa" id="AALB010172-PA"/>
    </source>
</evidence>
<dbReference type="Proteomes" id="UP000069272">
    <property type="component" value="Chromosome 3R"/>
</dbReference>
<evidence type="ECO:0000256" key="11">
    <source>
        <dbReference type="ARBA" id="ARBA00023157"/>
    </source>
</evidence>
<dbReference type="GO" id="GO:0016757">
    <property type="term" value="F:glycosyltransferase activity"/>
    <property type="evidence" value="ECO:0007669"/>
    <property type="project" value="UniProtKB-KW"/>
</dbReference>
<keyword evidence="7" id="KW-0378">Hydrolase</keyword>
<evidence type="ECO:0000256" key="10">
    <source>
        <dbReference type="ARBA" id="ARBA00023136"/>
    </source>
</evidence>
<comment type="similarity">
    <text evidence="2">Belongs to the type-B carboxylesterase/lipase family.</text>
</comment>
<keyword evidence="3" id="KW-0719">Serine esterase</keyword>
<dbReference type="GO" id="GO:0005789">
    <property type="term" value="C:endoplasmic reticulum membrane"/>
    <property type="evidence" value="ECO:0007669"/>
    <property type="project" value="UniProtKB-SubCell"/>
</dbReference>
<organism evidence="14 15">
    <name type="scientific">Anopheles albimanus</name>
    <name type="common">New world malaria mosquito</name>
    <dbReference type="NCBI Taxonomy" id="7167"/>
    <lineage>
        <taxon>Eukaryota</taxon>
        <taxon>Metazoa</taxon>
        <taxon>Ecdysozoa</taxon>
        <taxon>Arthropoda</taxon>
        <taxon>Hexapoda</taxon>
        <taxon>Insecta</taxon>
        <taxon>Pterygota</taxon>
        <taxon>Neoptera</taxon>
        <taxon>Endopterygota</taxon>
        <taxon>Diptera</taxon>
        <taxon>Nematocera</taxon>
        <taxon>Culicoidea</taxon>
        <taxon>Culicidae</taxon>
        <taxon>Anophelinae</taxon>
        <taxon>Anopheles</taxon>
    </lineage>
</organism>
<keyword evidence="11" id="KW-1015">Disulfide bond</keyword>
<protein>
    <recommendedName>
        <fullName evidence="13">Carboxylesterase type B domain-containing protein</fullName>
    </recommendedName>
</protein>
<dbReference type="Pfam" id="PF00135">
    <property type="entry name" value="COesterase"/>
    <property type="match status" value="3"/>
</dbReference>
<dbReference type="VEuPathDB" id="VectorBase:AALB20_038180"/>